<sequence length="703" mass="78467">PTAAMMCLCTALILMLALYQVDSSDRLKVFGNLTRTSSLPCPQPCAGLLTWTTFQKQDDVLVRCTRVSCWSKDGFSLPLDQFLRGDSTLGVLRADYSLRGLYMAKCDSETVCEVVFTLSPVEMRRVVTPGEPIDVPLPLTDMVAVDFTASDAVKPSSLRICTVDKDRAHCGPDYKERASCLNTLQIQGGESSDSGIYTVQDLVNDETLAIIHVDVKGSKAEDQGSGAAPVSQHHNVRRRSVQSVPFVLISVFLIAFCLLGRYRLSKHLLVNIPPGPKPLPVVGNFGSLFVPPFILKLFVQDAEEYKKRRASPLSPQVGLTELAKVYGNVYSLFVGSQLVVVLNGYELVRDALSNHAEVFSDRPDIPLISILTKRKGIVFAPYGPVWRKQRKFCHMTLRNFGLGKLSLEPCIHEGVVTVKAELLKLTQEAGGRGVDLTPLISNAVSNVISSISLGQRFHHQDEEFRTQLNHMAHGLEISMNSAAMLINIFPWLYYVPFGVFKQLRQVERDITTFLKKIIARHRATLDPENPRDFIDMYLLEMLSQQKTGGAEEDGFSEDYMFYIIGDLFIAGTDTTTNSILWMVLYMCLHPDVQGNVQREIDAVVGRGRLPSLTDKGTLPYTEATIMEVQRMSVVVPLAIPHMTSRTTEFQGYTIPKGTVILPNLWSVHRDPTVWENPDDFNPSRFLDEQGQLLRKECFIPFGI</sequence>
<dbReference type="InterPro" id="IPR002401">
    <property type="entry name" value="Cyt_P450_E_grp-I"/>
</dbReference>
<dbReference type="OrthoDB" id="1844152at2759"/>
<feature type="non-terminal residue" evidence="11">
    <location>
        <position position="703"/>
    </location>
</feature>
<dbReference type="GO" id="GO:0020037">
    <property type="term" value="F:heme binding"/>
    <property type="evidence" value="ECO:0007669"/>
    <property type="project" value="InterPro"/>
</dbReference>
<dbReference type="GO" id="GO:0016020">
    <property type="term" value="C:membrane"/>
    <property type="evidence" value="ECO:0007669"/>
    <property type="project" value="UniProtKB-SubCell"/>
</dbReference>
<keyword evidence="5" id="KW-0560">Oxidoreductase</keyword>
<dbReference type="FunFam" id="1.10.630.10:FF:000036">
    <property type="entry name" value="CYtochrome P450 family"/>
    <property type="match status" value="1"/>
</dbReference>
<dbReference type="GO" id="GO:0005506">
    <property type="term" value="F:iron ion binding"/>
    <property type="evidence" value="ECO:0007669"/>
    <property type="project" value="InterPro"/>
</dbReference>
<feature type="signal peptide" evidence="10">
    <location>
        <begin position="1"/>
        <end position="23"/>
    </location>
</feature>
<feature type="non-terminal residue" evidence="11">
    <location>
        <position position="1"/>
    </location>
</feature>
<evidence type="ECO:0000313" key="11">
    <source>
        <dbReference type="EMBL" id="KAF5898768.1"/>
    </source>
</evidence>
<keyword evidence="6" id="KW-0408">Iron</keyword>
<dbReference type="GO" id="GO:0008395">
    <property type="term" value="F:steroid hydroxylase activity"/>
    <property type="evidence" value="ECO:0007669"/>
    <property type="project" value="TreeGrafter"/>
</dbReference>
<evidence type="ECO:0000256" key="1">
    <source>
        <dbReference type="ARBA" id="ARBA00001971"/>
    </source>
</evidence>
<proteinExistence type="inferred from homology"/>
<dbReference type="PRINTS" id="PR00463">
    <property type="entry name" value="EP450I"/>
</dbReference>
<comment type="caution">
    <text evidence="11">The sequence shown here is derived from an EMBL/GenBank/DDBJ whole genome shotgun (WGS) entry which is preliminary data.</text>
</comment>
<evidence type="ECO:0000256" key="4">
    <source>
        <dbReference type="ARBA" id="ARBA00022723"/>
    </source>
</evidence>
<dbReference type="InterPro" id="IPR036396">
    <property type="entry name" value="Cyt_P450_sf"/>
</dbReference>
<dbReference type="GO" id="GO:0006805">
    <property type="term" value="P:xenobiotic metabolic process"/>
    <property type="evidence" value="ECO:0007669"/>
    <property type="project" value="TreeGrafter"/>
</dbReference>
<dbReference type="InterPro" id="IPR050182">
    <property type="entry name" value="Cytochrome_P450_fam2"/>
</dbReference>
<gene>
    <name evidence="11" type="primary">cyp2u1</name>
    <name evidence="11" type="ORF">DAT39_011477</name>
</gene>
<keyword evidence="9" id="KW-1133">Transmembrane helix</keyword>
<dbReference type="SUPFAM" id="SSF48264">
    <property type="entry name" value="Cytochrome P450"/>
    <property type="match status" value="1"/>
</dbReference>
<dbReference type="PANTHER" id="PTHR24300:SF397">
    <property type="entry name" value="CYTOCHROME P450 2U1"/>
    <property type="match status" value="1"/>
</dbReference>
<evidence type="ECO:0000256" key="2">
    <source>
        <dbReference type="ARBA" id="ARBA00004370"/>
    </source>
</evidence>
<feature type="transmembrane region" description="Helical" evidence="9">
    <location>
        <begin position="243"/>
        <end position="260"/>
    </location>
</feature>
<dbReference type="InterPro" id="IPR008069">
    <property type="entry name" value="Cyt_P450_E_grp-I_CYP2D-like"/>
</dbReference>
<dbReference type="PRINTS" id="PR01686">
    <property type="entry name" value="EP450ICYP2D"/>
</dbReference>
<comment type="subcellular location">
    <subcellularLocation>
        <location evidence="2">Membrane</location>
    </subcellularLocation>
</comment>
<protein>
    <submittedName>
        <fullName evidence="11">Cytochrome P450 2U1</fullName>
    </submittedName>
</protein>
<dbReference type="GO" id="GO:0016712">
    <property type="term" value="F:oxidoreductase activity, acting on paired donors, with incorporation or reduction of molecular oxygen, reduced flavin or flavoprotein as one donor, and incorporation of one atom of oxygen"/>
    <property type="evidence" value="ECO:0007669"/>
    <property type="project" value="InterPro"/>
</dbReference>
<dbReference type="GO" id="GO:0005737">
    <property type="term" value="C:cytoplasm"/>
    <property type="evidence" value="ECO:0007669"/>
    <property type="project" value="TreeGrafter"/>
</dbReference>
<reference evidence="11" key="1">
    <citation type="submission" date="2020-07" db="EMBL/GenBank/DDBJ databases">
        <title>Clarias magur genome sequencing, assembly and annotation.</title>
        <authorList>
            <person name="Kushwaha B."/>
            <person name="Kumar R."/>
            <person name="Das P."/>
            <person name="Joshi C.G."/>
            <person name="Kumar D."/>
            <person name="Nagpure N.S."/>
            <person name="Pandey M."/>
            <person name="Agarwal S."/>
            <person name="Srivastava S."/>
            <person name="Singh M."/>
            <person name="Sahoo L."/>
            <person name="Jayasankar P."/>
            <person name="Meher P.K."/>
            <person name="Koringa P.G."/>
            <person name="Iquebal M.A."/>
            <person name="Das S.P."/>
            <person name="Bit A."/>
            <person name="Patnaik S."/>
            <person name="Patel N."/>
            <person name="Shah T.M."/>
            <person name="Hinsu A."/>
            <person name="Jena J.K."/>
        </authorList>
    </citation>
    <scope>NUCLEOTIDE SEQUENCE</scope>
    <source>
        <strain evidence="11">CIFAMagur01</strain>
        <tissue evidence="11">Testis</tissue>
    </source>
</reference>
<evidence type="ECO:0000256" key="5">
    <source>
        <dbReference type="ARBA" id="ARBA00023002"/>
    </source>
</evidence>
<keyword evidence="4" id="KW-0479">Metal-binding</keyword>
<feature type="chain" id="PRO_5035171352" evidence="10">
    <location>
        <begin position="24"/>
        <end position="703"/>
    </location>
</feature>
<dbReference type="AlphaFoldDB" id="A0A8J4U3A8"/>
<evidence type="ECO:0000256" key="8">
    <source>
        <dbReference type="ARBA" id="ARBA00023136"/>
    </source>
</evidence>
<comment type="similarity">
    <text evidence="3">Belongs to the cytochrome P450 family.</text>
</comment>
<keyword evidence="9" id="KW-0812">Transmembrane</keyword>
<dbReference type="PANTHER" id="PTHR24300">
    <property type="entry name" value="CYTOCHROME P450 508A4-RELATED"/>
    <property type="match status" value="1"/>
</dbReference>
<evidence type="ECO:0000256" key="6">
    <source>
        <dbReference type="ARBA" id="ARBA00023004"/>
    </source>
</evidence>
<keyword evidence="7" id="KW-0503">Monooxygenase</keyword>
<dbReference type="InterPro" id="IPR001128">
    <property type="entry name" value="Cyt_P450"/>
</dbReference>
<evidence type="ECO:0000256" key="10">
    <source>
        <dbReference type="SAM" id="SignalP"/>
    </source>
</evidence>
<dbReference type="Gene3D" id="1.10.630.10">
    <property type="entry name" value="Cytochrome P450"/>
    <property type="match status" value="1"/>
</dbReference>
<dbReference type="Proteomes" id="UP000727407">
    <property type="component" value="Unassembled WGS sequence"/>
</dbReference>
<accession>A0A8J4U3A8</accession>
<evidence type="ECO:0000256" key="7">
    <source>
        <dbReference type="ARBA" id="ARBA00023033"/>
    </source>
</evidence>
<evidence type="ECO:0000313" key="12">
    <source>
        <dbReference type="Proteomes" id="UP000727407"/>
    </source>
</evidence>
<comment type="cofactor">
    <cofactor evidence="1">
        <name>heme</name>
        <dbReference type="ChEBI" id="CHEBI:30413"/>
    </cofactor>
</comment>
<keyword evidence="10" id="KW-0732">Signal</keyword>
<organism evidence="11 12">
    <name type="scientific">Clarias magur</name>
    <name type="common">Asian catfish</name>
    <name type="synonym">Macropteronotus magur</name>
    <dbReference type="NCBI Taxonomy" id="1594786"/>
    <lineage>
        <taxon>Eukaryota</taxon>
        <taxon>Metazoa</taxon>
        <taxon>Chordata</taxon>
        <taxon>Craniata</taxon>
        <taxon>Vertebrata</taxon>
        <taxon>Euteleostomi</taxon>
        <taxon>Actinopterygii</taxon>
        <taxon>Neopterygii</taxon>
        <taxon>Teleostei</taxon>
        <taxon>Ostariophysi</taxon>
        <taxon>Siluriformes</taxon>
        <taxon>Clariidae</taxon>
        <taxon>Clarias</taxon>
    </lineage>
</organism>
<dbReference type="GO" id="GO:0006082">
    <property type="term" value="P:organic acid metabolic process"/>
    <property type="evidence" value="ECO:0007669"/>
    <property type="project" value="TreeGrafter"/>
</dbReference>
<evidence type="ECO:0000256" key="9">
    <source>
        <dbReference type="SAM" id="Phobius"/>
    </source>
</evidence>
<dbReference type="EMBL" id="QNUK01000187">
    <property type="protein sequence ID" value="KAF5898768.1"/>
    <property type="molecule type" value="Genomic_DNA"/>
</dbReference>
<keyword evidence="8 9" id="KW-0472">Membrane</keyword>
<evidence type="ECO:0000256" key="3">
    <source>
        <dbReference type="ARBA" id="ARBA00010617"/>
    </source>
</evidence>
<keyword evidence="12" id="KW-1185">Reference proteome</keyword>
<dbReference type="Pfam" id="PF00067">
    <property type="entry name" value="p450"/>
    <property type="match status" value="1"/>
</dbReference>
<feature type="transmembrane region" description="Helical" evidence="9">
    <location>
        <begin position="281"/>
        <end position="299"/>
    </location>
</feature>
<name>A0A8J4U3A8_CLAMG</name>